<name>H6L3S1_SAPGL</name>
<reference evidence="1 2" key="1">
    <citation type="journal article" date="2012" name="Stand. Genomic Sci.">
        <title>Complete genome sequencing and analysis of Saprospira grandis str. Lewin, a predatory marine bacterium.</title>
        <authorList>
            <person name="Saw J.H."/>
            <person name="Yuryev A."/>
            <person name="Kanbe M."/>
            <person name="Hou S."/>
            <person name="Young A.G."/>
            <person name="Aizawa S."/>
            <person name="Alam M."/>
        </authorList>
    </citation>
    <scope>NUCLEOTIDE SEQUENCE [LARGE SCALE GENOMIC DNA]</scope>
    <source>
        <strain evidence="1 2">Lewin</strain>
    </source>
</reference>
<dbReference type="AlphaFoldDB" id="H6L3S1"/>
<dbReference type="OrthoDB" id="9825420at2"/>
<proteinExistence type="predicted"/>
<sequence length="173" mass="20217">MIKLNFKPIDKPLEYIVDYYDYYRPFIIRLKNRRIGDSIFIGNYNESSGPRFIQSAFDSCSEILSEIELISLNNEKIKKLEDDEFNRLELSDEFYSCSLGIDTGDDLHLRRHWMTTAFMNETAMLITIGESRGPIKYYRISESIYLGTDPDSSWCAILLLDLSEADIREIKLL</sequence>
<protein>
    <submittedName>
        <fullName evidence="1">Uncharacterized protein</fullName>
    </submittedName>
</protein>
<keyword evidence="2" id="KW-1185">Reference proteome</keyword>
<dbReference type="RefSeq" id="WP_014373008.1">
    <property type="nucleotide sequence ID" value="NC_016940.1"/>
</dbReference>
<dbReference type="EMBL" id="CP002831">
    <property type="protein sequence ID" value="AFC22756.1"/>
    <property type="molecule type" value="Genomic_DNA"/>
</dbReference>
<dbReference type="Proteomes" id="UP000007519">
    <property type="component" value="Chromosome"/>
</dbReference>
<organism evidence="1 2">
    <name type="scientific">Saprospira grandis (strain Lewin)</name>
    <dbReference type="NCBI Taxonomy" id="984262"/>
    <lineage>
        <taxon>Bacteria</taxon>
        <taxon>Pseudomonadati</taxon>
        <taxon>Bacteroidota</taxon>
        <taxon>Saprospiria</taxon>
        <taxon>Saprospirales</taxon>
        <taxon>Saprospiraceae</taxon>
        <taxon>Saprospira</taxon>
    </lineage>
</organism>
<evidence type="ECO:0000313" key="2">
    <source>
        <dbReference type="Proteomes" id="UP000007519"/>
    </source>
</evidence>
<dbReference type="HOGENOM" id="CLU_1546529_0_0_10"/>
<accession>H6L3S1</accession>
<gene>
    <name evidence="1" type="ordered locus">SGRA_0011</name>
</gene>
<dbReference type="KEGG" id="sgn:SGRA_0011"/>
<dbReference type="STRING" id="984262.SGRA_0011"/>
<evidence type="ECO:0000313" key="1">
    <source>
        <dbReference type="EMBL" id="AFC22756.1"/>
    </source>
</evidence>